<keyword evidence="2" id="KW-1185">Reference proteome</keyword>
<name>A0A916Y2N6_9HYPH</name>
<dbReference type="AlphaFoldDB" id="A0A916Y2N6"/>
<proteinExistence type="predicted"/>
<comment type="caution">
    <text evidence="1">The sequence shown here is derived from an EMBL/GenBank/DDBJ whole genome shotgun (WGS) entry which is preliminary data.</text>
</comment>
<evidence type="ECO:0000313" key="1">
    <source>
        <dbReference type="EMBL" id="GGD28570.1"/>
    </source>
</evidence>
<dbReference type="Proteomes" id="UP000613160">
    <property type="component" value="Unassembled WGS sequence"/>
</dbReference>
<sequence length="67" mass="7257">MLAGEAERVLAGWDVLPIDDVRLYSGSGVQDVDDESEDGIHVGLALDFEIRFCTIEGDATALIEPNH</sequence>
<reference evidence="1" key="1">
    <citation type="journal article" date="2014" name="Int. J. Syst. Evol. Microbiol.">
        <title>Complete genome sequence of Corynebacterium casei LMG S-19264T (=DSM 44701T), isolated from a smear-ripened cheese.</title>
        <authorList>
            <consortium name="US DOE Joint Genome Institute (JGI-PGF)"/>
            <person name="Walter F."/>
            <person name="Albersmeier A."/>
            <person name="Kalinowski J."/>
            <person name="Ruckert C."/>
        </authorList>
    </citation>
    <scope>NUCLEOTIDE SEQUENCE</scope>
    <source>
        <strain evidence="1">CGMCC 1.15493</strain>
    </source>
</reference>
<gene>
    <name evidence="1" type="ORF">GCM10011335_34710</name>
</gene>
<dbReference type="RefSeq" id="WP_188853082.1">
    <property type="nucleotide sequence ID" value="NZ_BMJJ01000009.1"/>
</dbReference>
<protein>
    <submittedName>
        <fullName evidence="1">Uncharacterized protein</fullName>
    </submittedName>
</protein>
<evidence type="ECO:0000313" key="2">
    <source>
        <dbReference type="Proteomes" id="UP000613160"/>
    </source>
</evidence>
<reference evidence="1" key="2">
    <citation type="submission" date="2020-09" db="EMBL/GenBank/DDBJ databases">
        <authorList>
            <person name="Sun Q."/>
            <person name="Zhou Y."/>
        </authorList>
    </citation>
    <scope>NUCLEOTIDE SEQUENCE</scope>
    <source>
        <strain evidence="1">CGMCC 1.15493</strain>
    </source>
</reference>
<dbReference type="EMBL" id="BMJJ01000009">
    <property type="protein sequence ID" value="GGD28570.1"/>
    <property type="molecule type" value="Genomic_DNA"/>
</dbReference>
<accession>A0A916Y2N6</accession>
<organism evidence="1 2">
    <name type="scientific">Aureimonas glaciei</name>
    <dbReference type="NCBI Taxonomy" id="1776957"/>
    <lineage>
        <taxon>Bacteria</taxon>
        <taxon>Pseudomonadati</taxon>
        <taxon>Pseudomonadota</taxon>
        <taxon>Alphaproteobacteria</taxon>
        <taxon>Hyphomicrobiales</taxon>
        <taxon>Aurantimonadaceae</taxon>
        <taxon>Aureimonas</taxon>
    </lineage>
</organism>